<dbReference type="EMBL" id="ML210543">
    <property type="protein sequence ID" value="TFK17256.1"/>
    <property type="molecule type" value="Genomic_DNA"/>
</dbReference>
<proteinExistence type="predicted"/>
<reference evidence="3 4" key="1">
    <citation type="journal article" date="2019" name="Nat. Ecol. Evol.">
        <title>Megaphylogeny resolves global patterns of mushroom evolution.</title>
        <authorList>
            <person name="Varga T."/>
            <person name="Krizsan K."/>
            <person name="Foldi C."/>
            <person name="Dima B."/>
            <person name="Sanchez-Garcia M."/>
            <person name="Sanchez-Ramirez S."/>
            <person name="Szollosi G.J."/>
            <person name="Szarkandi J.G."/>
            <person name="Papp V."/>
            <person name="Albert L."/>
            <person name="Andreopoulos W."/>
            <person name="Angelini C."/>
            <person name="Antonin V."/>
            <person name="Barry K.W."/>
            <person name="Bougher N.L."/>
            <person name="Buchanan P."/>
            <person name="Buyck B."/>
            <person name="Bense V."/>
            <person name="Catcheside P."/>
            <person name="Chovatia M."/>
            <person name="Cooper J."/>
            <person name="Damon W."/>
            <person name="Desjardin D."/>
            <person name="Finy P."/>
            <person name="Geml J."/>
            <person name="Haridas S."/>
            <person name="Hughes K."/>
            <person name="Justo A."/>
            <person name="Karasinski D."/>
            <person name="Kautmanova I."/>
            <person name="Kiss B."/>
            <person name="Kocsube S."/>
            <person name="Kotiranta H."/>
            <person name="LaButti K.M."/>
            <person name="Lechner B.E."/>
            <person name="Liimatainen K."/>
            <person name="Lipzen A."/>
            <person name="Lukacs Z."/>
            <person name="Mihaltcheva S."/>
            <person name="Morgado L.N."/>
            <person name="Niskanen T."/>
            <person name="Noordeloos M.E."/>
            <person name="Ohm R.A."/>
            <person name="Ortiz-Santana B."/>
            <person name="Ovrebo C."/>
            <person name="Racz N."/>
            <person name="Riley R."/>
            <person name="Savchenko A."/>
            <person name="Shiryaev A."/>
            <person name="Soop K."/>
            <person name="Spirin V."/>
            <person name="Szebenyi C."/>
            <person name="Tomsovsky M."/>
            <person name="Tulloss R.E."/>
            <person name="Uehling J."/>
            <person name="Grigoriev I.V."/>
            <person name="Vagvolgyi C."/>
            <person name="Papp T."/>
            <person name="Martin F.M."/>
            <person name="Miettinen O."/>
            <person name="Hibbett D.S."/>
            <person name="Nagy L.G."/>
        </authorList>
    </citation>
    <scope>NUCLEOTIDE SEQUENCE [LARGE SCALE GENOMIC DNA]</scope>
    <source>
        <strain evidence="3 4">CBS 121175</strain>
    </source>
</reference>
<keyword evidence="2" id="KW-0472">Membrane</keyword>
<evidence type="ECO:0000313" key="4">
    <source>
        <dbReference type="Proteomes" id="UP000307440"/>
    </source>
</evidence>
<feature type="region of interest" description="Disordered" evidence="1">
    <location>
        <begin position="1"/>
        <end position="37"/>
    </location>
</feature>
<keyword evidence="2" id="KW-1133">Transmembrane helix</keyword>
<dbReference type="Proteomes" id="UP000307440">
    <property type="component" value="Unassembled WGS sequence"/>
</dbReference>
<evidence type="ECO:0000313" key="3">
    <source>
        <dbReference type="EMBL" id="TFK17256.1"/>
    </source>
</evidence>
<sequence>MATQRNTQRSSSGSPAPSVGSISRDLPPPRRSRALKPVSLPLEQTSLRKLIYTLVILTTALTAFYSYRTVQHKNAVGGWWNLALGRKYPQVRTQEEFRQGYEAGSGGGRHEGVEGKIVELAGAFGMPPHELASAIAVAVRNYVPPASLSSIAAQETGKLVKVLLEGDESGEKVSTKSDSGEDSSATGVVEGVVHGVEYFVGMDEP</sequence>
<keyword evidence="2" id="KW-0812">Transmembrane</keyword>
<gene>
    <name evidence="3" type="ORF">FA15DRAFT_676195</name>
</gene>
<dbReference type="OrthoDB" id="3199651at2759"/>
<organism evidence="3 4">
    <name type="scientific">Coprinopsis marcescibilis</name>
    <name type="common">Agaric fungus</name>
    <name type="synonym">Psathyrella marcescibilis</name>
    <dbReference type="NCBI Taxonomy" id="230819"/>
    <lineage>
        <taxon>Eukaryota</taxon>
        <taxon>Fungi</taxon>
        <taxon>Dikarya</taxon>
        <taxon>Basidiomycota</taxon>
        <taxon>Agaricomycotina</taxon>
        <taxon>Agaricomycetes</taxon>
        <taxon>Agaricomycetidae</taxon>
        <taxon>Agaricales</taxon>
        <taxon>Agaricineae</taxon>
        <taxon>Psathyrellaceae</taxon>
        <taxon>Coprinopsis</taxon>
    </lineage>
</organism>
<evidence type="ECO:0000256" key="1">
    <source>
        <dbReference type="SAM" id="MobiDB-lite"/>
    </source>
</evidence>
<feature type="transmembrane region" description="Helical" evidence="2">
    <location>
        <begin position="50"/>
        <end position="67"/>
    </location>
</feature>
<name>A0A5C3KAY7_COPMA</name>
<keyword evidence="4" id="KW-1185">Reference proteome</keyword>
<feature type="compositionally biased region" description="Low complexity" evidence="1">
    <location>
        <begin position="10"/>
        <end position="23"/>
    </location>
</feature>
<dbReference type="STRING" id="230819.A0A5C3KAY7"/>
<accession>A0A5C3KAY7</accession>
<evidence type="ECO:0000256" key="2">
    <source>
        <dbReference type="SAM" id="Phobius"/>
    </source>
</evidence>
<dbReference type="AlphaFoldDB" id="A0A5C3KAY7"/>
<protein>
    <submittedName>
        <fullName evidence="3">Uncharacterized protein</fullName>
    </submittedName>
</protein>